<organism evidence="1">
    <name type="scientific">Podoviridae sp. cty0j11</name>
    <dbReference type="NCBI Taxonomy" id="2826592"/>
    <lineage>
        <taxon>Viruses</taxon>
        <taxon>Duplodnaviria</taxon>
        <taxon>Heunggongvirae</taxon>
        <taxon>Uroviricota</taxon>
        <taxon>Caudoviricetes</taxon>
    </lineage>
</organism>
<name>A0A8S5MDJ1_9CAUD</name>
<sequence length="61" mass="7350">METKIIHNREVYINEDGNVIFDVDGKVPFYKVFSVWLNVSGWYTPEYIRNREKLGKIEWRG</sequence>
<dbReference type="EMBL" id="BK014877">
    <property type="protein sequence ID" value="DAD79995.1"/>
    <property type="molecule type" value="Genomic_DNA"/>
</dbReference>
<proteinExistence type="predicted"/>
<evidence type="ECO:0000313" key="1">
    <source>
        <dbReference type="EMBL" id="DAD79995.1"/>
    </source>
</evidence>
<accession>A0A8S5MDJ1</accession>
<reference evidence="1" key="1">
    <citation type="journal article" date="2021" name="Proc. Natl. Acad. Sci. U.S.A.">
        <title>A Catalog of Tens of Thousands of Viruses from Human Metagenomes Reveals Hidden Associations with Chronic Diseases.</title>
        <authorList>
            <person name="Tisza M.J."/>
            <person name="Buck C.B."/>
        </authorList>
    </citation>
    <scope>NUCLEOTIDE SEQUENCE</scope>
    <source>
        <strain evidence="1">Cty0j11</strain>
    </source>
</reference>
<protein>
    <submittedName>
        <fullName evidence="1">Uncharacterized protein</fullName>
    </submittedName>
</protein>